<dbReference type="InterPro" id="IPR036236">
    <property type="entry name" value="Znf_C2H2_sf"/>
</dbReference>
<feature type="binding site" evidence="11">
    <location>
        <position position="15"/>
    </location>
    <ligand>
        <name>Zn(2+)</name>
        <dbReference type="ChEBI" id="CHEBI:29105"/>
    </ligand>
</feature>
<reference evidence="15 16" key="1">
    <citation type="journal article" date="2007" name="Nature">
        <title>Evolution of genes and genomes on the Drosophila phylogeny.</title>
        <authorList>
            <consortium name="Drosophila 12 Genomes Consortium"/>
            <person name="Clark A.G."/>
            <person name="Eisen M.B."/>
            <person name="Smith D.R."/>
            <person name="Bergman C.M."/>
            <person name="Oliver B."/>
            <person name="Markow T.A."/>
            <person name="Kaufman T.C."/>
            <person name="Kellis M."/>
            <person name="Gelbart W."/>
            <person name="Iyer V.N."/>
            <person name="Pollard D.A."/>
            <person name="Sackton T.B."/>
            <person name="Larracuente A.M."/>
            <person name="Singh N.D."/>
            <person name="Abad J.P."/>
            <person name="Abt D.N."/>
            <person name="Adryan B."/>
            <person name="Aguade M."/>
            <person name="Akashi H."/>
            <person name="Anderson W.W."/>
            <person name="Aquadro C.F."/>
            <person name="Ardell D.H."/>
            <person name="Arguello R."/>
            <person name="Artieri C.G."/>
            <person name="Barbash D.A."/>
            <person name="Barker D."/>
            <person name="Barsanti P."/>
            <person name="Batterham P."/>
            <person name="Batzoglou S."/>
            <person name="Begun D."/>
            <person name="Bhutkar A."/>
            <person name="Blanco E."/>
            <person name="Bosak S.A."/>
            <person name="Bradley R.K."/>
            <person name="Brand A.D."/>
            <person name="Brent M.R."/>
            <person name="Brooks A.N."/>
            <person name="Brown R.H."/>
            <person name="Butlin R.K."/>
            <person name="Caggese C."/>
            <person name="Calvi B.R."/>
            <person name="Bernardo de Carvalho A."/>
            <person name="Caspi A."/>
            <person name="Castrezana S."/>
            <person name="Celniker S.E."/>
            <person name="Chang J.L."/>
            <person name="Chapple C."/>
            <person name="Chatterji S."/>
            <person name="Chinwalla A."/>
            <person name="Civetta A."/>
            <person name="Clifton S.W."/>
            <person name="Comeron J.M."/>
            <person name="Costello J.C."/>
            <person name="Coyne J.A."/>
            <person name="Daub J."/>
            <person name="David R.G."/>
            <person name="Delcher A.L."/>
            <person name="Delehaunty K."/>
            <person name="Do C.B."/>
            <person name="Ebling H."/>
            <person name="Edwards K."/>
            <person name="Eickbush T."/>
            <person name="Evans J.D."/>
            <person name="Filipski A."/>
            <person name="Findeiss S."/>
            <person name="Freyhult E."/>
            <person name="Fulton L."/>
            <person name="Fulton R."/>
            <person name="Garcia A.C."/>
            <person name="Gardiner A."/>
            <person name="Garfield D.A."/>
            <person name="Garvin B.E."/>
            <person name="Gibson G."/>
            <person name="Gilbert D."/>
            <person name="Gnerre S."/>
            <person name="Godfrey J."/>
            <person name="Good R."/>
            <person name="Gotea V."/>
            <person name="Gravely B."/>
            <person name="Greenberg A.J."/>
            <person name="Griffiths-Jones S."/>
            <person name="Gross S."/>
            <person name="Guigo R."/>
            <person name="Gustafson E.A."/>
            <person name="Haerty W."/>
            <person name="Hahn M.W."/>
            <person name="Halligan D.L."/>
            <person name="Halpern A.L."/>
            <person name="Halter G.M."/>
            <person name="Han M.V."/>
            <person name="Heger A."/>
            <person name="Hillier L."/>
            <person name="Hinrichs A.S."/>
            <person name="Holmes I."/>
            <person name="Hoskins R.A."/>
            <person name="Hubisz M.J."/>
            <person name="Hultmark D."/>
            <person name="Huntley M.A."/>
            <person name="Jaffe D.B."/>
            <person name="Jagadeeshan S."/>
            <person name="Jeck W.R."/>
            <person name="Johnson J."/>
            <person name="Jones C.D."/>
            <person name="Jordan W.C."/>
            <person name="Karpen G.H."/>
            <person name="Kataoka E."/>
            <person name="Keightley P.D."/>
            <person name="Kheradpour P."/>
            <person name="Kirkness E.F."/>
            <person name="Koerich L.B."/>
            <person name="Kristiansen K."/>
            <person name="Kudrna D."/>
            <person name="Kulathinal R.J."/>
            <person name="Kumar S."/>
            <person name="Kwok R."/>
            <person name="Lander E."/>
            <person name="Langley C.H."/>
            <person name="Lapoint R."/>
            <person name="Lazzaro B.P."/>
            <person name="Lee S.J."/>
            <person name="Levesque L."/>
            <person name="Li R."/>
            <person name="Lin C.F."/>
            <person name="Lin M.F."/>
            <person name="Lindblad-Toh K."/>
            <person name="Llopart A."/>
            <person name="Long M."/>
            <person name="Low L."/>
            <person name="Lozovsky E."/>
            <person name="Lu J."/>
            <person name="Luo M."/>
            <person name="Machado C.A."/>
            <person name="Makalowski W."/>
            <person name="Marzo M."/>
            <person name="Matsuda M."/>
            <person name="Matzkin L."/>
            <person name="McAllister B."/>
            <person name="McBride C.S."/>
            <person name="McKernan B."/>
            <person name="McKernan K."/>
            <person name="Mendez-Lago M."/>
            <person name="Minx P."/>
            <person name="Mollenhauer M.U."/>
            <person name="Montooth K."/>
            <person name="Mount S.M."/>
            <person name="Mu X."/>
            <person name="Myers E."/>
            <person name="Negre B."/>
            <person name="Newfeld S."/>
            <person name="Nielsen R."/>
            <person name="Noor M.A."/>
            <person name="O'Grady P."/>
            <person name="Pachter L."/>
            <person name="Papaceit M."/>
            <person name="Parisi M.J."/>
            <person name="Parisi M."/>
            <person name="Parts L."/>
            <person name="Pedersen J.S."/>
            <person name="Pesole G."/>
            <person name="Phillippy A.M."/>
            <person name="Ponting C.P."/>
            <person name="Pop M."/>
            <person name="Porcelli D."/>
            <person name="Powell J.R."/>
            <person name="Prohaska S."/>
            <person name="Pruitt K."/>
            <person name="Puig M."/>
            <person name="Quesneville H."/>
            <person name="Ram K.R."/>
            <person name="Rand D."/>
            <person name="Rasmussen M.D."/>
            <person name="Reed L.K."/>
            <person name="Reenan R."/>
            <person name="Reily A."/>
            <person name="Remington K.A."/>
            <person name="Rieger T.T."/>
            <person name="Ritchie M.G."/>
            <person name="Robin C."/>
            <person name="Rogers Y.H."/>
            <person name="Rohde C."/>
            <person name="Rozas J."/>
            <person name="Rubenfield M.J."/>
            <person name="Ruiz A."/>
            <person name="Russo S."/>
            <person name="Salzberg S.L."/>
            <person name="Sanchez-Gracia A."/>
            <person name="Saranga D.J."/>
            <person name="Sato H."/>
            <person name="Schaeffer S.W."/>
            <person name="Schatz M.C."/>
            <person name="Schlenke T."/>
            <person name="Schwartz R."/>
            <person name="Segarra C."/>
            <person name="Singh R.S."/>
            <person name="Sirot L."/>
            <person name="Sirota M."/>
            <person name="Sisneros N.B."/>
            <person name="Smith C.D."/>
            <person name="Smith T.F."/>
            <person name="Spieth J."/>
            <person name="Stage D.E."/>
            <person name="Stark A."/>
            <person name="Stephan W."/>
            <person name="Strausberg R.L."/>
            <person name="Strempel S."/>
            <person name="Sturgill D."/>
            <person name="Sutton G."/>
            <person name="Sutton G.G."/>
            <person name="Tao W."/>
            <person name="Teichmann S."/>
            <person name="Tobari Y.N."/>
            <person name="Tomimura Y."/>
            <person name="Tsolas J.M."/>
            <person name="Valente V.L."/>
            <person name="Venter E."/>
            <person name="Venter J.C."/>
            <person name="Vicario S."/>
            <person name="Vieira F.G."/>
            <person name="Vilella A.J."/>
            <person name="Villasante A."/>
            <person name="Walenz B."/>
            <person name="Wang J."/>
            <person name="Wasserman M."/>
            <person name="Watts T."/>
            <person name="Wilson D."/>
            <person name="Wilson R.K."/>
            <person name="Wing R.A."/>
            <person name="Wolfner M.F."/>
            <person name="Wong A."/>
            <person name="Wong G.K."/>
            <person name="Wu C.I."/>
            <person name="Wu G."/>
            <person name="Yamamoto D."/>
            <person name="Yang H.P."/>
            <person name="Yang S.P."/>
            <person name="Yorke J.A."/>
            <person name="Yoshida K."/>
            <person name="Zdobnov E."/>
            <person name="Zhang P."/>
            <person name="Zhang Y."/>
            <person name="Zimin A.V."/>
            <person name="Baldwin J."/>
            <person name="Abdouelleil A."/>
            <person name="Abdulkadir J."/>
            <person name="Abebe A."/>
            <person name="Abera B."/>
            <person name="Abreu J."/>
            <person name="Acer S.C."/>
            <person name="Aftuck L."/>
            <person name="Alexander A."/>
            <person name="An P."/>
            <person name="Anderson E."/>
            <person name="Anderson S."/>
            <person name="Arachi H."/>
            <person name="Azer M."/>
            <person name="Bachantsang P."/>
            <person name="Barry A."/>
            <person name="Bayul T."/>
            <person name="Berlin A."/>
            <person name="Bessette D."/>
            <person name="Bloom T."/>
            <person name="Blye J."/>
            <person name="Boguslavskiy L."/>
            <person name="Bonnet C."/>
            <person name="Boukhgalter B."/>
            <person name="Bourzgui I."/>
            <person name="Brown A."/>
            <person name="Cahill P."/>
            <person name="Channer S."/>
            <person name="Cheshatsang Y."/>
            <person name="Chuda L."/>
            <person name="Citroen M."/>
            <person name="Collymore A."/>
            <person name="Cooke P."/>
            <person name="Costello M."/>
            <person name="D'Aco K."/>
            <person name="Daza R."/>
            <person name="De Haan G."/>
            <person name="DeGray S."/>
            <person name="DeMaso C."/>
            <person name="Dhargay N."/>
            <person name="Dooley K."/>
            <person name="Dooley E."/>
            <person name="Doricent M."/>
            <person name="Dorje P."/>
            <person name="Dorjee K."/>
            <person name="Dupes A."/>
            <person name="Elong R."/>
            <person name="Falk J."/>
            <person name="Farina A."/>
            <person name="Faro S."/>
            <person name="Ferguson D."/>
            <person name="Fisher S."/>
            <person name="Foley C.D."/>
            <person name="Franke A."/>
            <person name="Friedrich D."/>
            <person name="Gadbois L."/>
            <person name="Gearin G."/>
            <person name="Gearin C.R."/>
            <person name="Giannoukos G."/>
            <person name="Goode T."/>
            <person name="Graham J."/>
            <person name="Grandbois E."/>
            <person name="Grewal S."/>
            <person name="Gyaltsen K."/>
            <person name="Hafez N."/>
            <person name="Hagos B."/>
            <person name="Hall J."/>
            <person name="Henson C."/>
            <person name="Hollinger A."/>
            <person name="Honan T."/>
            <person name="Huard M.D."/>
            <person name="Hughes L."/>
            <person name="Hurhula B."/>
            <person name="Husby M.E."/>
            <person name="Kamat A."/>
            <person name="Kanga B."/>
            <person name="Kashin S."/>
            <person name="Khazanovich D."/>
            <person name="Kisner P."/>
            <person name="Lance K."/>
            <person name="Lara M."/>
            <person name="Lee W."/>
            <person name="Lennon N."/>
            <person name="Letendre F."/>
            <person name="LeVine R."/>
            <person name="Lipovsky A."/>
            <person name="Liu X."/>
            <person name="Liu J."/>
            <person name="Liu S."/>
            <person name="Lokyitsang T."/>
            <person name="Lokyitsang Y."/>
            <person name="Lubonja R."/>
            <person name="Lui A."/>
            <person name="MacDonald P."/>
            <person name="Magnisalis V."/>
            <person name="Maru K."/>
            <person name="Matthews C."/>
            <person name="McCusker W."/>
            <person name="McDonough S."/>
            <person name="Mehta T."/>
            <person name="Meldrim J."/>
            <person name="Meneus L."/>
            <person name="Mihai O."/>
            <person name="Mihalev A."/>
            <person name="Mihova T."/>
            <person name="Mittelman R."/>
            <person name="Mlenga V."/>
            <person name="Montmayeur A."/>
            <person name="Mulrain L."/>
            <person name="Navidi A."/>
            <person name="Naylor J."/>
            <person name="Negash T."/>
            <person name="Nguyen T."/>
            <person name="Nguyen N."/>
            <person name="Nicol R."/>
            <person name="Norbu C."/>
            <person name="Norbu N."/>
            <person name="Novod N."/>
            <person name="O'Neill B."/>
            <person name="Osman S."/>
            <person name="Markiewicz E."/>
            <person name="Oyono O.L."/>
            <person name="Patti C."/>
            <person name="Phunkhang P."/>
            <person name="Pierre F."/>
            <person name="Priest M."/>
            <person name="Raghuraman S."/>
            <person name="Rege F."/>
            <person name="Reyes R."/>
            <person name="Rise C."/>
            <person name="Rogov P."/>
            <person name="Ross K."/>
            <person name="Ryan E."/>
            <person name="Settipalli S."/>
            <person name="Shea T."/>
            <person name="Sherpa N."/>
            <person name="Shi L."/>
            <person name="Shih D."/>
            <person name="Sparrow T."/>
            <person name="Spaulding J."/>
            <person name="Stalker J."/>
            <person name="Stange-Thomann N."/>
            <person name="Stavropoulos S."/>
            <person name="Stone C."/>
            <person name="Strader C."/>
            <person name="Tesfaye S."/>
            <person name="Thomson T."/>
            <person name="Thoulutsang Y."/>
            <person name="Thoulutsang D."/>
            <person name="Topham K."/>
            <person name="Topping I."/>
            <person name="Tsamla T."/>
            <person name="Vassiliev H."/>
            <person name="Vo A."/>
            <person name="Wangchuk T."/>
            <person name="Wangdi T."/>
            <person name="Weiand M."/>
            <person name="Wilkinson J."/>
            <person name="Wilson A."/>
            <person name="Yadav S."/>
            <person name="Young G."/>
            <person name="Yu Q."/>
            <person name="Zembek L."/>
            <person name="Zhong D."/>
            <person name="Zimmer A."/>
            <person name="Zwirko Z."/>
            <person name="Jaffe D.B."/>
            <person name="Alvarez P."/>
            <person name="Brockman W."/>
            <person name="Butler J."/>
            <person name="Chin C."/>
            <person name="Gnerre S."/>
            <person name="Grabherr M."/>
            <person name="Kleber M."/>
            <person name="Mauceli E."/>
            <person name="MacCallum I."/>
        </authorList>
    </citation>
    <scope>NUCLEOTIDE SEQUENCE [LARGE SCALE GENOMIC DNA]</scope>
    <source>
        <strain evidence="16">Tucson 15287-2541.00</strain>
    </source>
</reference>
<evidence type="ECO:0000313" key="15">
    <source>
        <dbReference type="EMBL" id="EDV94878.1"/>
    </source>
</evidence>
<dbReference type="Pfam" id="PF00096">
    <property type="entry name" value="zf-C2H2"/>
    <property type="match status" value="1"/>
</dbReference>
<comment type="subcellular location">
    <subcellularLocation>
        <location evidence="1">Nucleus</location>
    </subcellularLocation>
</comment>
<sequence>MKTELNQKWIVCRVCLSNPNEGEELLQDIFSQNASTRLDQMLHICAGIPVSIDDNFPDKMCAKCVRVLRVAYKFRMTCQRSHQHIADMLSAELNTALGAGDDDEAQAEAEAIARAWEEHEAKTQQANNNQIKLERDVEVAHEEFLRYVVAAEDVDAETEVDTIVYDATNAVDTVVFEDATVVEVAGEAEVETETDAENFADYEELEILASETQAPSSTSAPAKGATQQQVAWSHVPDDDIDILSSDDDNYLPEAKPQQPRLLNRIGQPRKVQQRVKATATATGGGVHEEKKMGRKPRDKHSNYICDVCGNIYASQARLTEHMKFHSGVKPHECEICGRGFVQNQQLVRHMNTHTGNRPYKCNFCPAAFADRSTKTKHHRIHTKERPYECDVCLKTFTYSDNLKFHKMIHTGEKPHVCDLCGKGFVKAYKMRLHRVTHEKRGNWKPVELDRDRIKDNMAEIPISMFPSV</sequence>
<dbReference type="eggNOG" id="KOG1721">
    <property type="taxonomic scope" value="Eukaryota"/>
</dbReference>
<feature type="domain" description="C2H2-type" evidence="13">
    <location>
        <begin position="303"/>
        <end position="330"/>
    </location>
</feature>
<evidence type="ECO:0000313" key="16">
    <source>
        <dbReference type="Proteomes" id="UP000001070"/>
    </source>
</evidence>
<dbReference type="PROSITE" id="PS51915">
    <property type="entry name" value="ZAD"/>
    <property type="match status" value="1"/>
</dbReference>
<dbReference type="InterPro" id="IPR050331">
    <property type="entry name" value="Zinc_finger"/>
</dbReference>
<dbReference type="SUPFAM" id="SSF57667">
    <property type="entry name" value="beta-beta-alpha zinc fingers"/>
    <property type="match status" value="3"/>
</dbReference>
<evidence type="ECO:0000256" key="8">
    <source>
        <dbReference type="ARBA" id="ARBA00023163"/>
    </source>
</evidence>
<evidence type="ECO:0000256" key="11">
    <source>
        <dbReference type="PROSITE-ProRule" id="PRU01263"/>
    </source>
</evidence>
<dbReference type="OMA" id="SNYICDV"/>
<dbReference type="AlphaFoldDB" id="B4JSY8"/>
<dbReference type="OrthoDB" id="6077919at2759"/>
<dbReference type="HOGENOM" id="CLU_002678_94_7_1"/>
<dbReference type="FunFam" id="3.30.160.60:FF:001668">
    <property type="entry name" value="transcriptional repressor CTCF"/>
    <property type="match status" value="1"/>
</dbReference>
<dbReference type="FunFam" id="3.40.1800.20:FF:000001">
    <property type="entry name" value="zinc finger protein 836"/>
    <property type="match status" value="1"/>
</dbReference>
<feature type="binding site" evidence="11">
    <location>
        <position position="12"/>
    </location>
    <ligand>
        <name>Zn(2+)</name>
        <dbReference type="ChEBI" id="CHEBI:29105"/>
    </ligand>
</feature>
<feature type="binding site" evidence="11">
    <location>
        <position position="61"/>
    </location>
    <ligand>
        <name>Zn(2+)</name>
        <dbReference type="ChEBI" id="CHEBI:29105"/>
    </ligand>
</feature>
<dbReference type="PANTHER" id="PTHR16515:SF49">
    <property type="entry name" value="GASTRULA ZINC FINGER PROTEIN XLCGF49.1-LIKE-RELATED"/>
    <property type="match status" value="1"/>
</dbReference>
<dbReference type="FunFam" id="3.30.160.60:FF:002137">
    <property type="entry name" value="Specific RNA polymerase II transcription factor"/>
    <property type="match status" value="1"/>
</dbReference>
<dbReference type="GO" id="GO:0008270">
    <property type="term" value="F:zinc ion binding"/>
    <property type="evidence" value="ECO:0007669"/>
    <property type="project" value="UniProtKB-UniRule"/>
</dbReference>
<dbReference type="SMR" id="B4JSY8"/>
<dbReference type="Proteomes" id="UP000001070">
    <property type="component" value="Unassembled WGS sequence"/>
</dbReference>
<dbReference type="SMART" id="SM00355">
    <property type="entry name" value="ZnF_C2H2"/>
    <property type="match status" value="5"/>
</dbReference>
<dbReference type="EMBL" id="CH916373">
    <property type="protein sequence ID" value="EDV94878.1"/>
    <property type="molecule type" value="Genomic_DNA"/>
</dbReference>
<dbReference type="FunCoup" id="B4JSY8">
    <property type="interactions" value="601"/>
</dbReference>
<feature type="region of interest" description="Disordered" evidence="12">
    <location>
        <begin position="278"/>
        <end position="297"/>
    </location>
</feature>
<feature type="domain" description="C2H2-type" evidence="13">
    <location>
        <begin position="331"/>
        <end position="358"/>
    </location>
</feature>
<feature type="binding site" evidence="11">
    <location>
        <position position="64"/>
    </location>
    <ligand>
        <name>Zn(2+)</name>
        <dbReference type="ChEBI" id="CHEBI:29105"/>
    </ligand>
</feature>
<evidence type="ECO:0000259" key="14">
    <source>
        <dbReference type="PROSITE" id="PS51915"/>
    </source>
</evidence>
<dbReference type="GO" id="GO:0003677">
    <property type="term" value="F:DNA binding"/>
    <property type="evidence" value="ECO:0007669"/>
    <property type="project" value="UniProtKB-KW"/>
</dbReference>
<dbReference type="PROSITE" id="PS00028">
    <property type="entry name" value="ZINC_FINGER_C2H2_1"/>
    <property type="match status" value="5"/>
</dbReference>
<feature type="domain" description="C2H2-type" evidence="13">
    <location>
        <begin position="387"/>
        <end position="414"/>
    </location>
</feature>
<evidence type="ECO:0000256" key="4">
    <source>
        <dbReference type="ARBA" id="ARBA00022771"/>
    </source>
</evidence>
<evidence type="ECO:0000256" key="7">
    <source>
        <dbReference type="ARBA" id="ARBA00023125"/>
    </source>
</evidence>
<organism evidence="16">
    <name type="scientific">Drosophila grimshawi</name>
    <name type="common">Hawaiian fruit fly</name>
    <name type="synonym">Idiomyia grimshawi</name>
    <dbReference type="NCBI Taxonomy" id="7222"/>
    <lineage>
        <taxon>Eukaryota</taxon>
        <taxon>Metazoa</taxon>
        <taxon>Ecdysozoa</taxon>
        <taxon>Arthropoda</taxon>
        <taxon>Hexapoda</taxon>
        <taxon>Insecta</taxon>
        <taxon>Pterygota</taxon>
        <taxon>Neoptera</taxon>
        <taxon>Endopterygota</taxon>
        <taxon>Diptera</taxon>
        <taxon>Brachycera</taxon>
        <taxon>Muscomorpha</taxon>
        <taxon>Ephydroidea</taxon>
        <taxon>Drosophilidae</taxon>
        <taxon>Drosophila</taxon>
        <taxon>Hawaiian Drosophila</taxon>
    </lineage>
</organism>
<dbReference type="GO" id="GO:0005634">
    <property type="term" value="C:nucleus"/>
    <property type="evidence" value="ECO:0007669"/>
    <property type="project" value="UniProtKB-SubCell"/>
</dbReference>
<keyword evidence="4 10" id="KW-0863">Zinc-finger</keyword>
<keyword evidence="9" id="KW-0539">Nucleus</keyword>
<keyword evidence="3" id="KW-0677">Repeat</keyword>
<dbReference type="Pfam" id="PF13912">
    <property type="entry name" value="zf-C2H2_6"/>
    <property type="match status" value="3"/>
</dbReference>
<keyword evidence="5 11" id="KW-0862">Zinc</keyword>
<evidence type="ECO:0000256" key="10">
    <source>
        <dbReference type="PROSITE-ProRule" id="PRU00042"/>
    </source>
</evidence>
<evidence type="ECO:0000256" key="6">
    <source>
        <dbReference type="ARBA" id="ARBA00023015"/>
    </source>
</evidence>
<dbReference type="PANTHER" id="PTHR16515">
    <property type="entry name" value="PR DOMAIN ZINC FINGER PROTEIN"/>
    <property type="match status" value="1"/>
</dbReference>
<feature type="domain" description="ZAD" evidence="14">
    <location>
        <begin position="10"/>
        <end position="88"/>
    </location>
</feature>
<dbReference type="SMART" id="SM00868">
    <property type="entry name" value="zf-AD"/>
    <property type="match status" value="1"/>
</dbReference>
<feature type="domain" description="C2H2-type" evidence="13">
    <location>
        <begin position="415"/>
        <end position="442"/>
    </location>
</feature>
<evidence type="ECO:0000256" key="9">
    <source>
        <dbReference type="ARBA" id="ARBA00023242"/>
    </source>
</evidence>
<keyword evidence="8" id="KW-0804">Transcription</keyword>
<dbReference type="GO" id="GO:0000785">
    <property type="term" value="C:chromatin"/>
    <property type="evidence" value="ECO:0007669"/>
    <property type="project" value="EnsemblMetazoa"/>
</dbReference>
<evidence type="ECO:0000256" key="3">
    <source>
        <dbReference type="ARBA" id="ARBA00022737"/>
    </source>
</evidence>
<keyword evidence="7" id="KW-0238">DNA-binding</keyword>
<gene>
    <name evidence="15" type="primary">Dgri\GH23235</name>
    <name evidence="15" type="ORF">Dgri_GH23235</name>
</gene>
<dbReference type="SUPFAM" id="SSF57716">
    <property type="entry name" value="Glucocorticoid receptor-like (DNA-binding domain)"/>
    <property type="match status" value="1"/>
</dbReference>
<dbReference type="PROSITE" id="PS50157">
    <property type="entry name" value="ZINC_FINGER_C2H2_2"/>
    <property type="match status" value="5"/>
</dbReference>
<dbReference type="InterPro" id="IPR012934">
    <property type="entry name" value="Znf_AD"/>
</dbReference>
<dbReference type="PhylomeDB" id="B4JSY8"/>
<evidence type="ECO:0000256" key="12">
    <source>
        <dbReference type="SAM" id="MobiDB-lite"/>
    </source>
</evidence>
<dbReference type="FunFam" id="3.30.160.60:FF:002872">
    <property type="entry name" value="Trade embargo"/>
    <property type="match status" value="1"/>
</dbReference>
<dbReference type="KEGG" id="dgr:6567359"/>
<dbReference type="InterPro" id="IPR013087">
    <property type="entry name" value="Znf_C2H2_type"/>
</dbReference>
<dbReference type="FunFam" id="3.30.160.60:FF:002537">
    <property type="entry name" value="Trade embargo"/>
    <property type="match status" value="1"/>
</dbReference>
<keyword evidence="16" id="KW-1185">Reference proteome</keyword>
<protein>
    <submittedName>
        <fullName evidence="15">GH23235</fullName>
    </submittedName>
</protein>
<dbReference type="InParanoid" id="B4JSY8"/>
<proteinExistence type="predicted"/>
<dbReference type="Gene3D" id="3.40.1800.20">
    <property type="match status" value="1"/>
</dbReference>
<evidence type="ECO:0000256" key="5">
    <source>
        <dbReference type="ARBA" id="ARBA00022833"/>
    </source>
</evidence>
<feature type="region of interest" description="Disordered" evidence="12">
    <location>
        <begin position="212"/>
        <end position="231"/>
    </location>
</feature>
<feature type="domain" description="C2H2-type" evidence="13">
    <location>
        <begin position="359"/>
        <end position="386"/>
    </location>
</feature>
<evidence type="ECO:0000256" key="1">
    <source>
        <dbReference type="ARBA" id="ARBA00004123"/>
    </source>
</evidence>
<dbReference type="GO" id="GO:0010705">
    <property type="term" value="P:meiotic DNA double-strand break processing involved in reciprocal meiotic recombination"/>
    <property type="evidence" value="ECO:0007669"/>
    <property type="project" value="EnsemblMetazoa"/>
</dbReference>
<name>B4JSY8_DROGR</name>
<evidence type="ECO:0000256" key="2">
    <source>
        <dbReference type="ARBA" id="ARBA00022723"/>
    </source>
</evidence>
<keyword evidence="6" id="KW-0805">Transcription regulation</keyword>
<accession>B4JSY8</accession>
<dbReference type="GO" id="GO:0010780">
    <property type="term" value="P:meiotic DNA double-strand break formation involved in reciprocal meiotic recombination"/>
    <property type="evidence" value="ECO:0007669"/>
    <property type="project" value="EnsemblMetazoa"/>
</dbReference>
<keyword evidence="2 11" id="KW-0479">Metal-binding</keyword>
<dbReference type="Gene3D" id="3.30.160.60">
    <property type="entry name" value="Classic Zinc Finger"/>
    <property type="match status" value="5"/>
</dbReference>
<dbReference type="GO" id="GO:0010468">
    <property type="term" value="P:regulation of gene expression"/>
    <property type="evidence" value="ECO:0007669"/>
    <property type="project" value="TreeGrafter"/>
</dbReference>
<evidence type="ECO:0000259" key="13">
    <source>
        <dbReference type="PROSITE" id="PS50157"/>
    </source>
</evidence>
<dbReference type="Pfam" id="PF07776">
    <property type="entry name" value="zf-AD"/>
    <property type="match status" value="1"/>
</dbReference>